<keyword evidence="2" id="KW-1185">Reference proteome</keyword>
<protein>
    <submittedName>
        <fullName evidence="1">Uncharacterized protein</fullName>
    </submittedName>
</protein>
<accession>A0A9P5KXP5</accession>
<comment type="caution">
    <text evidence="1">The sequence shown here is derived from an EMBL/GenBank/DDBJ whole genome shotgun (WGS) entry which is preliminary data.</text>
</comment>
<dbReference type="AlphaFoldDB" id="A0A9P5KXP5"/>
<dbReference type="EMBL" id="JAAOZQ010000190">
    <property type="protein sequence ID" value="KAF7515264.1"/>
    <property type="molecule type" value="Genomic_DNA"/>
</dbReference>
<dbReference type="Proteomes" id="UP000701341">
    <property type="component" value="Unassembled WGS sequence"/>
</dbReference>
<reference evidence="1" key="1">
    <citation type="submission" date="2020-02" db="EMBL/GenBank/DDBJ databases">
        <authorList>
            <person name="Lichtner F.J."/>
        </authorList>
    </citation>
    <scope>NUCLEOTIDE SEQUENCE</scope>
    <source>
        <strain evidence="1">G10</strain>
    </source>
</reference>
<gene>
    <name evidence="1" type="ORF">PCG10_003540</name>
</gene>
<organism evidence="1 2">
    <name type="scientific">Penicillium crustosum</name>
    <name type="common">Blue mold fungus</name>
    <dbReference type="NCBI Taxonomy" id="36656"/>
    <lineage>
        <taxon>Eukaryota</taxon>
        <taxon>Fungi</taxon>
        <taxon>Dikarya</taxon>
        <taxon>Ascomycota</taxon>
        <taxon>Pezizomycotina</taxon>
        <taxon>Eurotiomycetes</taxon>
        <taxon>Eurotiomycetidae</taxon>
        <taxon>Eurotiales</taxon>
        <taxon>Aspergillaceae</taxon>
        <taxon>Penicillium</taxon>
    </lineage>
</organism>
<evidence type="ECO:0000313" key="1">
    <source>
        <dbReference type="EMBL" id="KAF7515264.1"/>
    </source>
</evidence>
<proteinExistence type="predicted"/>
<evidence type="ECO:0000313" key="2">
    <source>
        <dbReference type="Proteomes" id="UP000701341"/>
    </source>
</evidence>
<sequence length="340" mass="39361">MLQIINQAGPPRLDTHLRRGHSILSDSLFTTALLSRINDIYEKIKENWEMIHRMNVLIRLALRGFALSPSEEIRAMYFDCLKVLRQTVFHWVEVVKNKASEAVDVHHKSYLIEKSVHLSLVLQHDRLQRPRLPAHQARIIAHILLYRWEILSYRSYAILADCIAHEQNPGMDWAMQEAWAAYHPGAQWSKLPEEAGYWLFCRFAAQSTPDTEVLVHYNLLGGELLMDGLPLARLPSDFESNETYHILFGKSQLEVMPSNLPGMQFSCQRQYLNHTVHLGKEPVPGSSNCELVKAVRDNRIWEFVPPRLLSGLFPDSFVEDYAHWYSVEDGYVEFRSIETP</sequence>
<name>A0A9P5KXP5_PENCR</name>